<feature type="signal peptide" evidence="1">
    <location>
        <begin position="1"/>
        <end position="21"/>
    </location>
</feature>
<evidence type="ECO:0008006" key="4">
    <source>
        <dbReference type="Google" id="ProtNLM"/>
    </source>
</evidence>
<organism evidence="2 3">
    <name type="scientific">Lophiotrema nucula</name>
    <dbReference type="NCBI Taxonomy" id="690887"/>
    <lineage>
        <taxon>Eukaryota</taxon>
        <taxon>Fungi</taxon>
        <taxon>Dikarya</taxon>
        <taxon>Ascomycota</taxon>
        <taxon>Pezizomycotina</taxon>
        <taxon>Dothideomycetes</taxon>
        <taxon>Pleosporomycetidae</taxon>
        <taxon>Pleosporales</taxon>
        <taxon>Lophiotremataceae</taxon>
        <taxon>Lophiotrema</taxon>
    </lineage>
</organism>
<accession>A0A6A5Z9P2</accession>
<evidence type="ECO:0000313" key="3">
    <source>
        <dbReference type="Proteomes" id="UP000799770"/>
    </source>
</evidence>
<evidence type="ECO:0000313" key="2">
    <source>
        <dbReference type="EMBL" id="KAF2115995.1"/>
    </source>
</evidence>
<dbReference type="EMBL" id="ML977322">
    <property type="protein sequence ID" value="KAF2115995.1"/>
    <property type="molecule type" value="Genomic_DNA"/>
</dbReference>
<dbReference type="AlphaFoldDB" id="A0A6A5Z9P2"/>
<reference evidence="2" key="1">
    <citation type="journal article" date="2020" name="Stud. Mycol.">
        <title>101 Dothideomycetes genomes: a test case for predicting lifestyles and emergence of pathogens.</title>
        <authorList>
            <person name="Haridas S."/>
            <person name="Albert R."/>
            <person name="Binder M."/>
            <person name="Bloem J."/>
            <person name="Labutti K."/>
            <person name="Salamov A."/>
            <person name="Andreopoulos B."/>
            <person name="Baker S."/>
            <person name="Barry K."/>
            <person name="Bills G."/>
            <person name="Bluhm B."/>
            <person name="Cannon C."/>
            <person name="Castanera R."/>
            <person name="Culley D."/>
            <person name="Daum C."/>
            <person name="Ezra D."/>
            <person name="Gonzalez J."/>
            <person name="Henrissat B."/>
            <person name="Kuo A."/>
            <person name="Liang C."/>
            <person name="Lipzen A."/>
            <person name="Lutzoni F."/>
            <person name="Magnuson J."/>
            <person name="Mondo S."/>
            <person name="Nolan M."/>
            <person name="Ohm R."/>
            <person name="Pangilinan J."/>
            <person name="Park H.-J."/>
            <person name="Ramirez L."/>
            <person name="Alfaro M."/>
            <person name="Sun H."/>
            <person name="Tritt A."/>
            <person name="Yoshinaga Y."/>
            <person name="Zwiers L.-H."/>
            <person name="Turgeon B."/>
            <person name="Goodwin S."/>
            <person name="Spatafora J."/>
            <person name="Crous P."/>
            <person name="Grigoriev I."/>
        </authorList>
    </citation>
    <scope>NUCLEOTIDE SEQUENCE</scope>
    <source>
        <strain evidence="2">CBS 627.86</strain>
    </source>
</reference>
<name>A0A6A5Z9P2_9PLEO</name>
<feature type="chain" id="PRO_5025522568" description="Secreted protein" evidence="1">
    <location>
        <begin position="22"/>
        <end position="136"/>
    </location>
</feature>
<keyword evidence="1" id="KW-0732">Signal</keyword>
<dbReference type="Proteomes" id="UP000799770">
    <property type="component" value="Unassembled WGS sequence"/>
</dbReference>
<proteinExistence type="predicted"/>
<keyword evidence="3" id="KW-1185">Reference proteome</keyword>
<gene>
    <name evidence="2" type="ORF">BDV96DRAFT_687135</name>
</gene>
<evidence type="ECO:0000256" key="1">
    <source>
        <dbReference type="SAM" id="SignalP"/>
    </source>
</evidence>
<protein>
    <recommendedName>
        <fullName evidence="4">Secreted protein</fullName>
    </recommendedName>
</protein>
<sequence>MPCAAGWVAAADFLLFHGTAAQSITAGTGTGTGTGTAALDGDAARSDVCLLTPIQSSQCMRDASANCLVADSDGQEFAGGGTTGHTPVLQRASFHRERRRIKAWRPNTHLRLGQTASLAQTRGGNNLHESYQVSGK</sequence>